<sequence length="154" mass="18058">MGKMTVYHGSYTSVPYPEIRKGRNTKDFGTGFYCTVIREQAERWAKRYDQPMVNVYTVRFNSGLNILEFKEMSEQWLDFIINCRNGVPHDYDIVIGAMANDQIYNYIADFIDGIITREQFWALAKFKYPTHQINFCSVEALKCLTFVSCEEVDR</sequence>
<accession>A0A4P8IBY2</accession>
<reference evidence="1 2" key="1">
    <citation type="submission" date="2019-05" db="EMBL/GenBank/DDBJ databases">
        <title>Complete genome sequencing of Anaerostipes rhamnosivorans.</title>
        <authorList>
            <person name="Bui T.P.N."/>
            <person name="de Vos W.M."/>
        </authorList>
    </citation>
    <scope>NUCLEOTIDE SEQUENCE [LARGE SCALE GENOMIC DNA]</scope>
    <source>
        <strain evidence="1 2">1y2</strain>
    </source>
</reference>
<dbReference type="AlphaFoldDB" id="A0A4P8IBY2"/>
<protein>
    <recommendedName>
        <fullName evidence="3">DUF3990 domain-containing protein</fullName>
    </recommendedName>
</protein>
<name>A0A4P8IBY2_9FIRM</name>
<proteinExistence type="predicted"/>
<dbReference type="OrthoDB" id="9813772at2"/>
<keyword evidence="2" id="KW-1185">Reference proteome</keyword>
<evidence type="ECO:0000313" key="2">
    <source>
        <dbReference type="Proteomes" id="UP000298653"/>
    </source>
</evidence>
<evidence type="ECO:0008006" key="3">
    <source>
        <dbReference type="Google" id="ProtNLM"/>
    </source>
</evidence>
<evidence type="ECO:0000313" key="1">
    <source>
        <dbReference type="EMBL" id="QCP35212.1"/>
    </source>
</evidence>
<dbReference type="KEGG" id="arf:AR1Y2_1758"/>
<dbReference type="RefSeq" id="WP_137328626.1">
    <property type="nucleotide sequence ID" value="NZ_CP040058.1"/>
</dbReference>
<gene>
    <name evidence="1" type="ORF">AR1Y2_1758</name>
</gene>
<dbReference type="Pfam" id="PF13151">
    <property type="entry name" value="DUF3990"/>
    <property type="match status" value="1"/>
</dbReference>
<dbReference type="EMBL" id="CP040058">
    <property type="protein sequence ID" value="QCP35212.1"/>
    <property type="molecule type" value="Genomic_DNA"/>
</dbReference>
<dbReference type="Proteomes" id="UP000298653">
    <property type="component" value="Chromosome"/>
</dbReference>
<dbReference type="InterPro" id="IPR025051">
    <property type="entry name" value="DUF3990"/>
</dbReference>
<organism evidence="1 2">
    <name type="scientific">Anaerostipes rhamnosivorans</name>
    <dbReference type="NCBI Taxonomy" id="1229621"/>
    <lineage>
        <taxon>Bacteria</taxon>
        <taxon>Bacillati</taxon>
        <taxon>Bacillota</taxon>
        <taxon>Clostridia</taxon>
        <taxon>Lachnospirales</taxon>
        <taxon>Lachnospiraceae</taxon>
        <taxon>Anaerostipes</taxon>
    </lineage>
</organism>